<dbReference type="FunFam" id="1.10.246.110:FF:000001">
    <property type="entry name" value="ATP synthase-coupling factor 6, mitochondrial"/>
    <property type="match status" value="1"/>
</dbReference>
<dbReference type="GO" id="GO:0015078">
    <property type="term" value="F:proton transmembrane transporter activity"/>
    <property type="evidence" value="ECO:0007669"/>
    <property type="project" value="InterPro"/>
</dbReference>
<dbReference type="Gene3D" id="1.10.246.110">
    <property type="entry name" value="Mitochondrial ATP synthase-coupling factor 6"/>
    <property type="match status" value="1"/>
</dbReference>
<evidence type="ECO:0000256" key="7">
    <source>
        <dbReference type="ARBA" id="ARBA00023065"/>
    </source>
</evidence>
<evidence type="ECO:0000256" key="10">
    <source>
        <dbReference type="SAM" id="MobiDB-lite"/>
    </source>
</evidence>
<sequence>MAAVWTRAALAPSKWTKQALRPLSVGAALSAKASTKSASSLDPVQQLFLEKLTEYKTKSSGGKLPDITGDQEKQYQDELGRVHRVFGGGDMTKFPQFNFVDKTPTEE</sequence>
<evidence type="ECO:0000256" key="6">
    <source>
        <dbReference type="ARBA" id="ARBA00022792"/>
    </source>
</evidence>
<organism evidence="11 12">
    <name type="scientific">Geodia barretti</name>
    <name type="common">Barrett's horny sponge</name>
    <dbReference type="NCBI Taxonomy" id="519541"/>
    <lineage>
        <taxon>Eukaryota</taxon>
        <taxon>Metazoa</taxon>
        <taxon>Porifera</taxon>
        <taxon>Demospongiae</taxon>
        <taxon>Heteroscleromorpha</taxon>
        <taxon>Tetractinellida</taxon>
        <taxon>Astrophorina</taxon>
        <taxon>Geodiidae</taxon>
        <taxon>Geodia</taxon>
    </lineage>
</organism>
<evidence type="ECO:0000313" key="12">
    <source>
        <dbReference type="Proteomes" id="UP001174909"/>
    </source>
</evidence>
<evidence type="ECO:0000256" key="2">
    <source>
        <dbReference type="ARBA" id="ARBA00007346"/>
    </source>
</evidence>
<keyword evidence="5" id="KW-0375">Hydrogen ion transport</keyword>
<keyword evidence="4" id="KW-0138">CF(0)</keyword>
<comment type="subcellular location">
    <subcellularLocation>
        <location evidence="1">Mitochondrion inner membrane</location>
    </subcellularLocation>
</comment>
<keyword evidence="8" id="KW-0496">Mitochondrion</keyword>
<gene>
    <name evidence="11" type="ORF">GBAR_LOCUS21315</name>
</gene>
<evidence type="ECO:0000256" key="4">
    <source>
        <dbReference type="ARBA" id="ARBA00022547"/>
    </source>
</evidence>
<proteinExistence type="inferred from homology"/>
<keyword evidence="6" id="KW-0999">Mitochondrion inner membrane</keyword>
<dbReference type="EMBL" id="CASHTH010002986">
    <property type="protein sequence ID" value="CAI8038229.1"/>
    <property type="molecule type" value="Genomic_DNA"/>
</dbReference>
<dbReference type="PANTHER" id="PTHR12441:SF10">
    <property type="entry name" value="ATP SYNTHASE-COUPLING FACTOR 6, MITOCHONDRIAL"/>
    <property type="match status" value="1"/>
</dbReference>
<dbReference type="GO" id="GO:0005743">
    <property type="term" value="C:mitochondrial inner membrane"/>
    <property type="evidence" value="ECO:0007669"/>
    <property type="project" value="UniProtKB-SubCell"/>
</dbReference>
<evidence type="ECO:0000256" key="1">
    <source>
        <dbReference type="ARBA" id="ARBA00004273"/>
    </source>
</evidence>
<keyword evidence="12" id="KW-1185">Reference proteome</keyword>
<evidence type="ECO:0000256" key="9">
    <source>
        <dbReference type="ARBA" id="ARBA00023136"/>
    </source>
</evidence>
<comment type="similarity">
    <text evidence="2">Belongs to the eukaryotic ATPase subunit F6 family.</text>
</comment>
<evidence type="ECO:0000256" key="5">
    <source>
        <dbReference type="ARBA" id="ARBA00022781"/>
    </source>
</evidence>
<dbReference type="SUPFAM" id="SSF111357">
    <property type="entry name" value="Mitochondrial ATP synthase coupling factor 6"/>
    <property type="match status" value="1"/>
</dbReference>
<dbReference type="AlphaFoldDB" id="A0AA35WZ49"/>
<dbReference type="GO" id="GO:0015986">
    <property type="term" value="P:proton motive force-driven ATP synthesis"/>
    <property type="evidence" value="ECO:0007669"/>
    <property type="project" value="InterPro"/>
</dbReference>
<dbReference type="PANTHER" id="PTHR12441">
    <property type="entry name" value="ATP SYNTHASE COUPLING FACTOR 6, MITOCHONDRIAL"/>
    <property type="match status" value="1"/>
</dbReference>
<comment type="caution">
    <text evidence="11">The sequence shown here is derived from an EMBL/GenBank/DDBJ whole genome shotgun (WGS) entry which is preliminary data.</text>
</comment>
<feature type="region of interest" description="Disordered" evidence="10">
    <location>
        <begin position="86"/>
        <end position="107"/>
    </location>
</feature>
<accession>A0AA35WZ49</accession>
<dbReference type="Proteomes" id="UP001174909">
    <property type="component" value="Unassembled WGS sequence"/>
</dbReference>
<evidence type="ECO:0000313" key="11">
    <source>
        <dbReference type="EMBL" id="CAI8038229.1"/>
    </source>
</evidence>
<dbReference type="InterPro" id="IPR036204">
    <property type="entry name" value="ATP_synth_f6_sf_mt"/>
</dbReference>
<keyword evidence="9" id="KW-0472">Membrane</keyword>
<dbReference type="Pfam" id="PF05511">
    <property type="entry name" value="ATP-synt_F6"/>
    <property type="match status" value="1"/>
</dbReference>
<evidence type="ECO:0000256" key="3">
    <source>
        <dbReference type="ARBA" id="ARBA00022448"/>
    </source>
</evidence>
<dbReference type="GO" id="GO:0045259">
    <property type="term" value="C:proton-transporting ATP synthase complex"/>
    <property type="evidence" value="ECO:0007669"/>
    <property type="project" value="UniProtKB-KW"/>
</dbReference>
<evidence type="ECO:0000256" key="8">
    <source>
        <dbReference type="ARBA" id="ARBA00023128"/>
    </source>
</evidence>
<reference evidence="11" key="1">
    <citation type="submission" date="2023-03" db="EMBL/GenBank/DDBJ databases">
        <authorList>
            <person name="Steffen K."/>
            <person name="Cardenas P."/>
        </authorList>
    </citation>
    <scope>NUCLEOTIDE SEQUENCE</scope>
</reference>
<dbReference type="InterPro" id="IPR008387">
    <property type="entry name" value="ATP_synth_f6_mt"/>
</dbReference>
<keyword evidence="7" id="KW-0406">Ion transport</keyword>
<name>A0AA35WZ49_GEOBA</name>
<keyword evidence="3" id="KW-0813">Transport</keyword>
<protein>
    <submittedName>
        <fullName evidence="11">ATP synthase-coupling factor 6, mitochondrial</fullName>
    </submittedName>
</protein>